<reference evidence="1" key="2">
    <citation type="submission" date="2020-11" db="EMBL/GenBank/DDBJ databases">
        <authorList>
            <person name="Cecchin M."/>
            <person name="Marcolungo L."/>
            <person name="Rossato M."/>
            <person name="Girolomoni L."/>
            <person name="Cosentino E."/>
            <person name="Cuine S."/>
            <person name="Li-Beisson Y."/>
            <person name="Delledonne M."/>
            <person name="Ballottari M."/>
        </authorList>
    </citation>
    <scope>NUCLEOTIDE SEQUENCE</scope>
    <source>
        <strain evidence="1">211/11P</strain>
        <tissue evidence="1">Whole cell</tissue>
    </source>
</reference>
<evidence type="ECO:0000313" key="1">
    <source>
        <dbReference type="EMBL" id="KAI3432468.1"/>
    </source>
</evidence>
<evidence type="ECO:0000313" key="2">
    <source>
        <dbReference type="Proteomes" id="UP001055712"/>
    </source>
</evidence>
<gene>
    <name evidence="1" type="ORF">D9Q98_004017</name>
</gene>
<comment type="caution">
    <text evidence="1">The sequence shown here is derived from an EMBL/GenBank/DDBJ whole genome shotgun (WGS) entry which is preliminary data.</text>
</comment>
<organism evidence="1 2">
    <name type="scientific">Chlorella vulgaris</name>
    <name type="common">Green alga</name>
    <dbReference type="NCBI Taxonomy" id="3077"/>
    <lineage>
        <taxon>Eukaryota</taxon>
        <taxon>Viridiplantae</taxon>
        <taxon>Chlorophyta</taxon>
        <taxon>core chlorophytes</taxon>
        <taxon>Trebouxiophyceae</taxon>
        <taxon>Chlorellales</taxon>
        <taxon>Chlorellaceae</taxon>
        <taxon>Chlorella clade</taxon>
        <taxon>Chlorella</taxon>
    </lineage>
</organism>
<reference evidence="1" key="1">
    <citation type="journal article" date="2019" name="Plant J.">
        <title>Chlorella vulgaris genome assembly and annotation reveals the molecular basis for metabolic acclimation to high light conditions.</title>
        <authorList>
            <person name="Cecchin M."/>
            <person name="Marcolungo L."/>
            <person name="Rossato M."/>
            <person name="Girolomoni L."/>
            <person name="Cosentino E."/>
            <person name="Cuine S."/>
            <person name="Li-Beisson Y."/>
            <person name="Delledonne M."/>
            <person name="Ballottari M."/>
        </authorList>
    </citation>
    <scope>NUCLEOTIDE SEQUENCE</scope>
    <source>
        <strain evidence="1">211/11P</strain>
    </source>
</reference>
<protein>
    <submittedName>
        <fullName evidence="1">Uncharacterized protein</fullName>
    </submittedName>
</protein>
<dbReference type="AlphaFoldDB" id="A0A9D4TRA7"/>
<dbReference type="EMBL" id="SIDB01000005">
    <property type="protein sequence ID" value="KAI3432468.1"/>
    <property type="molecule type" value="Genomic_DNA"/>
</dbReference>
<keyword evidence="2" id="KW-1185">Reference proteome</keyword>
<dbReference type="Proteomes" id="UP001055712">
    <property type="component" value="Unassembled WGS sequence"/>
</dbReference>
<sequence length="147" mass="16107">MQLLTCYTRAGGICCGLRAPLRERRSTALSVGKVTAVRSTRVAPSYAASELREGQEALPAGKLLRANEKSSAQRDVMTKLPWWHRIVHSRDGDGMAFQDAPLQFASMYAAGIVFVHDMFVYGGVPAALASTALLSYLASYHLRHSFF</sequence>
<proteinExistence type="predicted"/>
<name>A0A9D4TRA7_CHLVU</name>
<accession>A0A9D4TRA7</accession>